<dbReference type="Proteomes" id="UP000697297">
    <property type="component" value="Unassembled WGS sequence"/>
</dbReference>
<name>A0AAN6D9I9_9ASCO</name>
<evidence type="ECO:0000313" key="5">
    <source>
        <dbReference type="Proteomes" id="UP000738402"/>
    </source>
</evidence>
<feature type="compositionally biased region" description="Polar residues" evidence="1">
    <location>
        <begin position="1"/>
        <end position="10"/>
    </location>
</feature>
<feature type="region of interest" description="Disordered" evidence="1">
    <location>
        <begin position="1"/>
        <end position="27"/>
    </location>
</feature>
<sequence>MDTKSSSSHHTQIEEELQPPHGSTQKQWTRMIKTNNEGSQTHKSKRAFSFSKFIGSTLQVKNEDSKEFEHSTTVHACVQTPTTQLRSKWIRPFSSFHSLFKTRKKVDSLPEKESTVLTTEFDPQKDAMFSCYDAFKNTEIQTTLNSLKESIDSNLLQKSTIRYIHYRHKDGVGKALTPSIESNNKENREVILRAESDIITLGKIANQMSENGQASHVLASKQTRACDTELLSDRFSAQSMSMSLYEQKNYMAENGTSVNCAPGIYLNSELARLFNCLRQRADHEKSRFYAASDANSHSFPDFEHSSQFGENEVSGESLSEEDSVNGPLSSFIEEPIQESFHFCEHERSQLRSSLRNSYGKSTDHCQAY</sequence>
<evidence type="ECO:0000313" key="2">
    <source>
        <dbReference type="EMBL" id="KAG7730436.1"/>
    </source>
</evidence>
<proteinExistence type="predicted"/>
<reference evidence="2 4" key="1">
    <citation type="journal article" date="2021" name="G3 (Bethesda)">
        <title>Genomic diversity, chromosomal rearrangements, and interspecies hybridization in the ogataea polymorpha species complex.</title>
        <authorList>
            <person name="Hanson S.J."/>
            <person name="Cinneide E.O."/>
            <person name="Salzberg L.I."/>
            <person name="Wolfe K.H."/>
            <person name="McGowan J."/>
            <person name="Fitzpatrick D.A."/>
            <person name="Matlin K."/>
        </authorList>
    </citation>
    <scope>NUCLEOTIDE SEQUENCE</scope>
    <source>
        <strain evidence="3">81-436-3</strain>
        <strain evidence="2">83-405-1</strain>
    </source>
</reference>
<evidence type="ECO:0000256" key="1">
    <source>
        <dbReference type="SAM" id="MobiDB-lite"/>
    </source>
</evidence>
<dbReference type="Proteomes" id="UP000738402">
    <property type="component" value="Unassembled WGS sequence"/>
</dbReference>
<feature type="compositionally biased region" description="Polar residues" evidence="1">
    <location>
        <begin position="305"/>
        <end position="317"/>
    </location>
</feature>
<dbReference type="EMBL" id="JAHLUH010000001">
    <property type="protein sequence ID" value="KAG7730436.1"/>
    <property type="molecule type" value="Genomic_DNA"/>
</dbReference>
<accession>A0AAN6D9I9</accession>
<feature type="region of interest" description="Disordered" evidence="1">
    <location>
        <begin position="300"/>
        <end position="328"/>
    </location>
</feature>
<comment type="caution">
    <text evidence="2">The sequence shown here is derived from an EMBL/GenBank/DDBJ whole genome shotgun (WGS) entry which is preliminary data.</text>
</comment>
<gene>
    <name evidence="2" type="ORF">KL933_000231</name>
    <name evidence="3" type="ORF">KL946_000228</name>
</gene>
<dbReference type="EMBL" id="JAHLUN010000001">
    <property type="protein sequence ID" value="KAG7768945.1"/>
    <property type="molecule type" value="Genomic_DNA"/>
</dbReference>
<keyword evidence="4" id="KW-1185">Reference proteome</keyword>
<organism evidence="2 5">
    <name type="scientific">Ogataea haglerorum</name>
    <dbReference type="NCBI Taxonomy" id="1937702"/>
    <lineage>
        <taxon>Eukaryota</taxon>
        <taxon>Fungi</taxon>
        <taxon>Dikarya</taxon>
        <taxon>Ascomycota</taxon>
        <taxon>Saccharomycotina</taxon>
        <taxon>Pichiomycetes</taxon>
        <taxon>Pichiales</taxon>
        <taxon>Pichiaceae</taxon>
        <taxon>Ogataea</taxon>
    </lineage>
</organism>
<protein>
    <submittedName>
        <fullName evidence="2">Uncharacterized protein</fullName>
    </submittedName>
</protein>
<evidence type="ECO:0000313" key="4">
    <source>
        <dbReference type="Proteomes" id="UP000697297"/>
    </source>
</evidence>
<evidence type="ECO:0000313" key="3">
    <source>
        <dbReference type="EMBL" id="KAG7768945.1"/>
    </source>
</evidence>
<dbReference type="AlphaFoldDB" id="A0AAN6D9I9"/>